<gene>
    <name evidence="3" type="ORF">Slin15195_G031680</name>
</gene>
<dbReference type="AlphaFoldDB" id="A0A9Q9AI65"/>
<keyword evidence="4" id="KW-1185">Reference proteome</keyword>
<feature type="compositionally biased region" description="Polar residues" evidence="1">
    <location>
        <begin position="549"/>
        <end position="561"/>
    </location>
</feature>
<feature type="compositionally biased region" description="Polar residues" evidence="1">
    <location>
        <begin position="592"/>
        <end position="602"/>
    </location>
</feature>
<keyword evidence="2" id="KW-1133">Transmembrane helix</keyword>
<dbReference type="Proteomes" id="UP001056384">
    <property type="component" value="Chromosome 2"/>
</dbReference>
<feature type="compositionally biased region" description="Low complexity" evidence="1">
    <location>
        <begin position="86"/>
        <end position="99"/>
    </location>
</feature>
<evidence type="ECO:0008006" key="5">
    <source>
        <dbReference type="Google" id="ProtNLM"/>
    </source>
</evidence>
<evidence type="ECO:0000313" key="4">
    <source>
        <dbReference type="Proteomes" id="UP001056384"/>
    </source>
</evidence>
<sequence length="1006" mass="110463">MSTGSRVKERKELYERLAKRKSRDARSGGFFASQRPLTSPRDTQRANWRKSATSASELHLQQLQQSQNPSSTSISGKPTVRLVKPSTSSATLSSRSSADYSHDSGNDGDQETAAEPQRSAAEETGALPCLRQASDSEQGFSASAREFDVSDSHSPANEAPRTDQEQDRAPIATLYPNTSQHTLARSEWHRRSTSSGWGSQCSTLQNGSEIALASKSFRSHRSSQTTTLRGTPTPHEYENQARALNSDATGLSLQTLEEASPELTTIRAVPDSETSTSSPVDPRPGSQTLQDTSIAASRPYTAPPSDSPTDSGSPASLPRTSRRAYSTGSIHTLPSISNLHELTSSPVVQVYGSDPASISEAAQSQSSSPNFVAYSPSASSVVPRSISRPQRLQQKTSIESINSRLEQYGSQPSAGRHLASYSSWASFETSDTLPPLYIPRRRVRHKAGSTSLSSQASSSATIVRPRTESPSTDDTMEADEDIDTEPYPRRPFSNHLSTIASVSDGRTGSHHFSYWSAGSGVLTMGSGDQTPLSATFDGSRRRSAPVDSIASSLPSAPTRGTSLEAGDMTLGIFREESAVPQPLFRAQHGPTVVNNAGPSSNHTGRKYDGPLPPLPPVPRSPDSDEQFDTLSEMTRPSLHQKRSGYSLKTRSNTTPNHSRHHSEISYVGSDRSSQGTGIFPVWARNFYSGQAYLSSKISLSSLSTTERARPPVQHRRGDSAWTDRSITSRLGQSYSNEENVSPTSSHFLPAIFRPRTRQNDSQRKSKLRKSQRSKGSKRSRPSRDDRPDSMPILADPLQQPTGSSEDILPSGQPRWGVLQDHEDEQPQRIPRHKPLRKYSKQNQWNHMEFPRPMTKDRLSEFSGSLGGQQPTLAPSKRTSQNRLSFWQAPSFTESLDSLIRSRCNRQVLLFTIGFALPLFWMLGAVLPLPKKPLSDGDLEKGHALPGSEEDVENAMMRHEAGDAEQRWRDDRIYRKAKWWRMLNRVMSVIGLLIIGAVIALVVITVR</sequence>
<feature type="region of interest" description="Disordered" evidence="1">
    <location>
        <begin position="259"/>
        <end position="326"/>
    </location>
</feature>
<feature type="compositionally biased region" description="Basic residues" evidence="1">
    <location>
        <begin position="764"/>
        <end position="780"/>
    </location>
</feature>
<keyword evidence="2" id="KW-0472">Membrane</keyword>
<keyword evidence="2" id="KW-0812">Transmembrane</keyword>
<evidence type="ECO:0000256" key="1">
    <source>
        <dbReference type="SAM" id="MobiDB-lite"/>
    </source>
</evidence>
<feature type="compositionally biased region" description="Low complexity" evidence="1">
    <location>
        <begin position="449"/>
        <end position="461"/>
    </location>
</feature>
<feature type="region of interest" description="Disordered" evidence="1">
    <location>
        <begin position="447"/>
        <end position="494"/>
    </location>
</feature>
<feature type="compositionally biased region" description="Polar residues" evidence="1">
    <location>
        <begin position="867"/>
        <end position="878"/>
    </location>
</feature>
<feature type="compositionally biased region" description="Polar residues" evidence="1">
    <location>
        <begin position="272"/>
        <end position="295"/>
    </location>
</feature>
<feature type="transmembrane region" description="Helical" evidence="2">
    <location>
        <begin position="907"/>
        <end position="928"/>
    </location>
</feature>
<accession>A0A9Q9AI65</accession>
<reference evidence="3" key="1">
    <citation type="submission" date="2022-06" db="EMBL/GenBank/DDBJ databases">
        <title>Complete genome sequences of two strains of the flax pathogen Septoria linicola.</title>
        <authorList>
            <person name="Lapalu N."/>
            <person name="Simon A."/>
            <person name="Demenou B."/>
            <person name="Paumier D."/>
            <person name="Guillot M.-P."/>
            <person name="Gout L."/>
            <person name="Valade R."/>
        </authorList>
    </citation>
    <scope>NUCLEOTIDE SEQUENCE</scope>
    <source>
        <strain evidence="3">SE15195</strain>
    </source>
</reference>
<feature type="region of interest" description="Disordered" evidence="1">
    <location>
        <begin position="588"/>
        <end position="673"/>
    </location>
</feature>
<feature type="compositionally biased region" description="Pro residues" evidence="1">
    <location>
        <begin position="610"/>
        <end position="619"/>
    </location>
</feature>
<feature type="region of interest" description="Disordered" evidence="1">
    <location>
        <begin position="532"/>
        <end position="563"/>
    </location>
</feature>
<feature type="compositionally biased region" description="Polar residues" evidence="1">
    <location>
        <begin position="646"/>
        <end position="656"/>
    </location>
</feature>
<feature type="compositionally biased region" description="Low complexity" evidence="1">
    <location>
        <begin position="54"/>
        <end position="73"/>
    </location>
</feature>
<organism evidence="3 4">
    <name type="scientific">Septoria linicola</name>
    <dbReference type="NCBI Taxonomy" id="215465"/>
    <lineage>
        <taxon>Eukaryota</taxon>
        <taxon>Fungi</taxon>
        <taxon>Dikarya</taxon>
        <taxon>Ascomycota</taxon>
        <taxon>Pezizomycotina</taxon>
        <taxon>Dothideomycetes</taxon>
        <taxon>Dothideomycetidae</taxon>
        <taxon>Mycosphaerellales</taxon>
        <taxon>Mycosphaerellaceae</taxon>
        <taxon>Septoria</taxon>
    </lineage>
</organism>
<feature type="transmembrane region" description="Helical" evidence="2">
    <location>
        <begin position="981"/>
        <end position="1005"/>
    </location>
</feature>
<feature type="compositionally biased region" description="Low complexity" evidence="1">
    <location>
        <begin position="360"/>
        <end position="391"/>
    </location>
</feature>
<feature type="compositionally biased region" description="Polar residues" evidence="1">
    <location>
        <begin position="193"/>
        <end position="208"/>
    </location>
</feature>
<feature type="region of interest" description="Disordered" evidence="1">
    <location>
        <begin position="856"/>
        <end position="878"/>
    </location>
</feature>
<feature type="compositionally biased region" description="Acidic residues" evidence="1">
    <location>
        <begin position="474"/>
        <end position="484"/>
    </location>
</feature>
<protein>
    <recommendedName>
        <fullName evidence="5">Serine-rich protein</fullName>
    </recommendedName>
</protein>
<feature type="compositionally biased region" description="Polar residues" evidence="1">
    <location>
        <begin position="722"/>
        <end position="746"/>
    </location>
</feature>
<feature type="region of interest" description="Disordered" evidence="1">
    <location>
        <begin position="17"/>
        <end position="245"/>
    </location>
</feature>
<evidence type="ECO:0000313" key="3">
    <source>
        <dbReference type="EMBL" id="USW49849.1"/>
    </source>
</evidence>
<proteinExistence type="predicted"/>
<dbReference type="EMBL" id="CP099419">
    <property type="protein sequence ID" value="USW49849.1"/>
    <property type="molecule type" value="Genomic_DNA"/>
</dbReference>
<evidence type="ECO:0000256" key="2">
    <source>
        <dbReference type="SAM" id="Phobius"/>
    </source>
</evidence>
<feature type="region of interest" description="Disordered" evidence="1">
    <location>
        <begin position="360"/>
        <end position="394"/>
    </location>
</feature>
<feature type="region of interest" description="Disordered" evidence="1">
    <location>
        <begin position="701"/>
        <end position="833"/>
    </location>
</feature>
<feature type="compositionally biased region" description="Low complexity" evidence="1">
    <location>
        <begin position="307"/>
        <end position="316"/>
    </location>
</feature>
<name>A0A9Q9AI65_9PEZI</name>